<comment type="caution">
    <text evidence="2">The sequence shown here is derived from an EMBL/GenBank/DDBJ whole genome shotgun (WGS) entry which is preliminary data.</text>
</comment>
<dbReference type="Proteomes" id="UP000262524">
    <property type="component" value="Unassembled WGS sequence"/>
</dbReference>
<dbReference type="Proteomes" id="UP000283497">
    <property type="component" value="Unassembled WGS sequence"/>
</dbReference>
<gene>
    <name evidence="5" type="ORF">DW068_15850</name>
    <name evidence="4" type="ORF">DW833_04635</name>
    <name evidence="3" type="ORF">DW972_10625</name>
    <name evidence="6" type="ORF">DWZ29_02060</name>
    <name evidence="2" type="ORF">DXD91_14165</name>
</gene>
<evidence type="ECO:0000313" key="3">
    <source>
        <dbReference type="EMBL" id="RGZ81254.1"/>
    </source>
</evidence>
<evidence type="ECO:0000313" key="11">
    <source>
        <dbReference type="Proteomes" id="UP000286561"/>
    </source>
</evidence>
<keyword evidence="10" id="KW-1185">Reference proteome</keyword>
<organism evidence="2 7">
    <name type="scientific">Anaerobutyricum hallii</name>
    <dbReference type="NCBI Taxonomy" id="39488"/>
    <lineage>
        <taxon>Bacteria</taxon>
        <taxon>Bacillati</taxon>
        <taxon>Bacillota</taxon>
        <taxon>Clostridia</taxon>
        <taxon>Lachnospirales</taxon>
        <taxon>Lachnospiraceae</taxon>
        <taxon>Anaerobutyricum</taxon>
    </lineage>
</organism>
<evidence type="ECO:0000313" key="10">
    <source>
        <dbReference type="Proteomes" id="UP000284621"/>
    </source>
</evidence>
<dbReference type="InterPro" id="IPR000032">
    <property type="entry name" value="HPr-like"/>
</dbReference>
<dbReference type="Pfam" id="PF00381">
    <property type="entry name" value="PTS-HPr"/>
    <property type="match status" value="1"/>
</dbReference>
<dbReference type="Proteomes" id="UP000284621">
    <property type="component" value="Unassembled WGS sequence"/>
</dbReference>
<dbReference type="Gene3D" id="3.30.1340.10">
    <property type="entry name" value="HPr-like"/>
    <property type="match status" value="1"/>
</dbReference>
<evidence type="ECO:0000313" key="4">
    <source>
        <dbReference type="EMBL" id="RHC66427.1"/>
    </source>
</evidence>
<dbReference type="Proteomes" id="UP000286561">
    <property type="component" value="Unassembled WGS sequence"/>
</dbReference>
<dbReference type="EMBL" id="QRNJ01000094">
    <property type="protein sequence ID" value="RHK33285.1"/>
    <property type="molecule type" value="Genomic_DNA"/>
</dbReference>
<protein>
    <submittedName>
        <fullName evidence="2">HPr family phosphocarrier protein</fullName>
    </submittedName>
</protein>
<evidence type="ECO:0000259" key="1">
    <source>
        <dbReference type="Pfam" id="PF00381"/>
    </source>
</evidence>
<feature type="domain" description="HPr" evidence="1">
    <location>
        <begin position="21"/>
        <end position="83"/>
    </location>
</feature>
<evidence type="ECO:0000313" key="9">
    <source>
        <dbReference type="Proteomes" id="UP000283700"/>
    </source>
</evidence>
<dbReference type="EMBL" id="QRQO01000004">
    <property type="protein sequence ID" value="RHN16942.1"/>
    <property type="molecule type" value="Genomic_DNA"/>
</dbReference>
<evidence type="ECO:0000313" key="7">
    <source>
        <dbReference type="Proteomes" id="UP000262524"/>
    </source>
</evidence>
<dbReference type="InterPro" id="IPR035895">
    <property type="entry name" value="HPr-like_sf"/>
</dbReference>
<dbReference type="EMBL" id="QSID01000004">
    <property type="protein sequence ID" value="RHC66427.1"/>
    <property type="molecule type" value="Genomic_DNA"/>
</dbReference>
<sequence length="85" mass="9779">MIRRCRIMKTVTIKFGSVDNATSFVKAIEDFESHFDLIYGQYVVDAKSLLGVMTMDIRNKVDLRIMERENEMPTIMKAISPYIAA</sequence>
<dbReference type="EMBL" id="QSOE01000147">
    <property type="protein sequence ID" value="RGI79904.1"/>
    <property type="molecule type" value="Genomic_DNA"/>
</dbReference>
<dbReference type="OrthoDB" id="2085091at2"/>
<dbReference type="AlphaFoldDB" id="A0A374N892"/>
<dbReference type="Proteomes" id="UP000283700">
    <property type="component" value="Unassembled WGS sequence"/>
</dbReference>
<evidence type="ECO:0000313" key="6">
    <source>
        <dbReference type="EMBL" id="RHN16942.1"/>
    </source>
</evidence>
<reference evidence="7 8" key="1">
    <citation type="submission" date="2018-08" db="EMBL/GenBank/DDBJ databases">
        <title>A genome reference for cultivated species of the human gut microbiota.</title>
        <authorList>
            <person name="Zou Y."/>
            <person name="Xue W."/>
            <person name="Luo G."/>
        </authorList>
    </citation>
    <scope>NUCLEOTIDE SEQUENCE [LARGE SCALE GENOMIC DNA]</scope>
    <source>
        <strain evidence="6 9">AF31-17AC</strain>
        <strain evidence="5 8">AF45-14BH</strain>
        <strain evidence="4 10">AM34-3LB</strain>
        <strain evidence="3 11">AM48-23BH</strain>
        <strain evidence="2 7">TM10-1AC</strain>
    </source>
</reference>
<evidence type="ECO:0000313" key="8">
    <source>
        <dbReference type="Proteomes" id="UP000283497"/>
    </source>
</evidence>
<evidence type="ECO:0000313" key="2">
    <source>
        <dbReference type="EMBL" id="RGI79904.1"/>
    </source>
</evidence>
<name>A0A374N892_9FIRM</name>
<proteinExistence type="predicted"/>
<dbReference type="SUPFAM" id="SSF55594">
    <property type="entry name" value="HPr-like"/>
    <property type="match status" value="1"/>
</dbReference>
<accession>A0A374N892</accession>
<dbReference type="EMBL" id="QSEP01000072">
    <property type="protein sequence ID" value="RGZ81254.1"/>
    <property type="molecule type" value="Genomic_DNA"/>
</dbReference>
<evidence type="ECO:0000313" key="5">
    <source>
        <dbReference type="EMBL" id="RHK33285.1"/>
    </source>
</evidence>